<evidence type="ECO:0000256" key="6">
    <source>
        <dbReference type="ARBA" id="ARBA00022989"/>
    </source>
</evidence>
<keyword evidence="6 8" id="KW-1133">Transmembrane helix</keyword>
<keyword evidence="11" id="KW-1185">Reference proteome</keyword>
<feature type="transmembrane region" description="Helical" evidence="8">
    <location>
        <begin position="247"/>
        <end position="267"/>
    </location>
</feature>
<feature type="transmembrane region" description="Helical" evidence="8">
    <location>
        <begin position="56"/>
        <end position="73"/>
    </location>
</feature>
<dbReference type="InterPro" id="IPR011541">
    <property type="entry name" value="Ni/Co_transpt_high_affinity"/>
</dbReference>
<comment type="subcellular location">
    <subcellularLocation>
        <location evidence="8">Cell membrane</location>
        <topology evidence="8">Multi-pass membrane protein</topology>
    </subcellularLocation>
    <subcellularLocation>
        <location evidence="1">Endomembrane system</location>
        <topology evidence="1">Multi-pass membrane protein</topology>
    </subcellularLocation>
</comment>
<evidence type="ECO:0000256" key="9">
    <source>
        <dbReference type="SAM" id="MobiDB-lite"/>
    </source>
</evidence>
<dbReference type="PANTHER" id="PTHR31611">
    <property type="entry name" value="HIGH-AFFINITY NICKEL TRANSPORT PROTEIN NIC1"/>
    <property type="match status" value="1"/>
</dbReference>
<evidence type="ECO:0000313" key="10">
    <source>
        <dbReference type="EMBL" id="TQJ07970.1"/>
    </source>
</evidence>
<gene>
    <name evidence="10" type="ORF">FB458_1045</name>
</gene>
<dbReference type="AlphaFoldDB" id="A0A542DY03"/>
<dbReference type="GO" id="GO:0015099">
    <property type="term" value="F:nickel cation transmembrane transporter activity"/>
    <property type="evidence" value="ECO:0007669"/>
    <property type="project" value="UniProtKB-UniRule"/>
</dbReference>
<keyword evidence="3 8" id="KW-0813">Transport</keyword>
<feature type="transmembrane region" description="Helical" evidence="8">
    <location>
        <begin position="146"/>
        <end position="171"/>
    </location>
</feature>
<evidence type="ECO:0000256" key="5">
    <source>
        <dbReference type="ARBA" id="ARBA00022692"/>
    </source>
</evidence>
<dbReference type="GO" id="GO:0005886">
    <property type="term" value="C:plasma membrane"/>
    <property type="evidence" value="ECO:0007669"/>
    <property type="project" value="UniProtKB-SubCell"/>
</dbReference>
<keyword evidence="7 8" id="KW-0472">Membrane</keyword>
<evidence type="ECO:0000256" key="8">
    <source>
        <dbReference type="RuleBase" id="RU362101"/>
    </source>
</evidence>
<reference evidence="10 11" key="1">
    <citation type="submission" date="2019-06" db="EMBL/GenBank/DDBJ databases">
        <title>Sequencing the genomes of 1000 actinobacteria strains.</title>
        <authorList>
            <person name="Klenk H.-P."/>
        </authorList>
    </citation>
    <scope>NUCLEOTIDE SEQUENCE [LARGE SCALE GENOMIC DNA]</scope>
    <source>
        <strain evidence="10 11">DSM 18607</strain>
    </source>
</reference>
<feature type="transmembrane region" description="Helical" evidence="8">
    <location>
        <begin position="219"/>
        <end position="241"/>
    </location>
</feature>
<sequence>MTTTASRAVPTHPRPGPRFDRDQRRSLWGMGLFILLLHVVGWGVFLGLVVPAQYRVGAQVIGVGLGITAYTLGMRHAFDADHIAAIDNTTRKLMGEGQRPMSVGFWFSLGHSSVVFVMVALLSAGVRALAGALEDDQSTLQQVTGLWGTTMSGVFLVLIGLVNLAALVGILRVFRRMRHGELDEAELERQLDNRGFLNRILGRVTKAVRRPWHMYPVGFLFGLGFDTVTEVGLFVIAGGAVASGLPWYAIVVLPILFAAGMSLLDALDGAFMTAAYGWAFARPVRKIYYNITVTALSVAVALGIGVIELLGLLSEKLGIATGPLAWLGGLDLELVGYGIVGLFVVTWAAAVAVWKLGRVEERWSAPLAAD</sequence>
<dbReference type="EMBL" id="VFMN01000001">
    <property type="protein sequence ID" value="TQJ07970.1"/>
    <property type="molecule type" value="Genomic_DNA"/>
</dbReference>
<evidence type="ECO:0000256" key="2">
    <source>
        <dbReference type="ARBA" id="ARBA00010892"/>
    </source>
</evidence>
<dbReference type="Pfam" id="PF03824">
    <property type="entry name" value="NicO"/>
    <property type="match status" value="1"/>
</dbReference>
<protein>
    <recommendedName>
        <fullName evidence="8">Nickel/cobalt efflux system</fullName>
    </recommendedName>
</protein>
<dbReference type="RefSeq" id="WP_246061076.1">
    <property type="nucleotide sequence ID" value="NZ_BAAAPR010000002.1"/>
</dbReference>
<organism evidence="10 11">
    <name type="scientific">Lapillicoccus jejuensis</name>
    <dbReference type="NCBI Taxonomy" id="402171"/>
    <lineage>
        <taxon>Bacteria</taxon>
        <taxon>Bacillati</taxon>
        <taxon>Actinomycetota</taxon>
        <taxon>Actinomycetes</taxon>
        <taxon>Micrococcales</taxon>
        <taxon>Intrasporangiaceae</taxon>
        <taxon>Lapillicoccus</taxon>
    </lineage>
</organism>
<feature type="transmembrane region" description="Helical" evidence="8">
    <location>
        <begin position="287"/>
        <end position="314"/>
    </location>
</feature>
<dbReference type="InterPro" id="IPR004688">
    <property type="entry name" value="Ni/Co_transpt"/>
</dbReference>
<keyword evidence="5 8" id="KW-0812">Transmembrane</keyword>
<dbReference type="PANTHER" id="PTHR31611:SF0">
    <property type="entry name" value="HIGH-AFFINITY NICKEL TRANSPORT PROTEIN NIC1"/>
    <property type="match status" value="1"/>
</dbReference>
<evidence type="ECO:0000256" key="7">
    <source>
        <dbReference type="ARBA" id="ARBA00023136"/>
    </source>
</evidence>
<comment type="similarity">
    <text evidence="2 8">Belongs to the NiCoT transporter (TC 2.A.52) family.</text>
</comment>
<proteinExistence type="inferred from homology"/>
<evidence type="ECO:0000256" key="3">
    <source>
        <dbReference type="ARBA" id="ARBA00022448"/>
    </source>
</evidence>
<accession>A0A542DY03</accession>
<evidence type="ECO:0000313" key="11">
    <source>
        <dbReference type="Proteomes" id="UP000317893"/>
    </source>
</evidence>
<evidence type="ECO:0000256" key="4">
    <source>
        <dbReference type="ARBA" id="ARBA00022596"/>
    </source>
</evidence>
<feature type="transmembrane region" description="Helical" evidence="8">
    <location>
        <begin position="103"/>
        <end position="126"/>
    </location>
</feature>
<feature type="region of interest" description="Disordered" evidence="9">
    <location>
        <begin position="1"/>
        <end position="20"/>
    </location>
</feature>
<evidence type="ECO:0000256" key="1">
    <source>
        <dbReference type="ARBA" id="ARBA00004127"/>
    </source>
</evidence>
<keyword evidence="4" id="KW-0533">Nickel</keyword>
<comment type="caution">
    <text evidence="10">The sequence shown here is derived from an EMBL/GenBank/DDBJ whole genome shotgun (WGS) entry which is preliminary data.</text>
</comment>
<feature type="transmembrane region" description="Helical" evidence="8">
    <location>
        <begin position="27"/>
        <end position="50"/>
    </location>
</feature>
<dbReference type="NCBIfam" id="TIGR00802">
    <property type="entry name" value="nico"/>
    <property type="match status" value="1"/>
</dbReference>
<name>A0A542DY03_9MICO</name>
<dbReference type="GO" id="GO:0012505">
    <property type="term" value="C:endomembrane system"/>
    <property type="evidence" value="ECO:0007669"/>
    <property type="project" value="UniProtKB-SubCell"/>
</dbReference>
<feature type="transmembrane region" description="Helical" evidence="8">
    <location>
        <begin position="334"/>
        <end position="354"/>
    </location>
</feature>
<dbReference type="Proteomes" id="UP000317893">
    <property type="component" value="Unassembled WGS sequence"/>
</dbReference>